<feature type="binding site" evidence="10">
    <location>
        <begin position="12"/>
        <end position="19"/>
    </location>
    <ligand>
        <name>ATP</name>
        <dbReference type="ChEBI" id="CHEBI:30616"/>
    </ligand>
</feature>
<comment type="caution">
    <text evidence="10">Lacks conserved residue(s) required for the propagation of feature annotation.</text>
</comment>
<comment type="catalytic activity">
    <reaction evidence="9 10 11">
        <text>adenosine(37) in tRNA + dimethylallyl diphosphate = N(6)-dimethylallyladenosine(37) in tRNA + diphosphate</text>
        <dbReference type="Rhea" id="RHEA:26482"/>
        <dbReference type="Rhea" id="RHEA-COMP:10162"/>
        <dbReference type="Rhea" id="RHEA-COMP:10375"/>
        <dbReference type="ChEBI" id="CHEBI:33019"/>
        <dbReference type="ChEBI" id="CHEBI:57623"/>
        <dbReference type="ChEBI" id="CHEBI:74411"/>
        <dbReference type="ChEBI" id="CHEBI:74415"/>
        <dbReference type="EC" id="2.5.1.75"/>
    </reaction>
</comment>
<feature type="site" description="Interaction with substrate tRNA" evidence="10">
    <location>
        <position position="125"/>
    </location>
</feature>
<dbReference type="GO" id="GO:0006400">
    <property type="term" value="P:tRNA modification"/>
    <property type="evidence" value="ECO:0007669"/>
    <property type="project" value="TreeGrafter"/>
</dbReference>
<evidence type="ECO:0000256" key="6">
    <source>
        <dbReference type="ARBA" id="ARBA00022741"/>
    </source>
</evidence>
<dbReference type="PANTHER" id="PTHR11088">
    <property type="entry name" value="TRNA DIMETHYLALLYLTRANSFERASE"/>
    <property type="match status" value="1"/>
</dbReference>
<dbReference type="PANTHER" id="PTHR11088:SF60">
    <property type="entry name" value="TRNA DIMETHYLALLYLTRANSFERASE"/>
    <property type="match status" value="1"/>
</dbReference>
<evidence type="ECO:0000256" key="11">
    <source>
        <dbReference type="RuleBase" id="RU003783"/>
    </source>
</evidence>
<comment type="caution">
    <text evidence="14">The sequence shown here is derived from an EMBL/GenBank/DDBJ whole genome shotgun (WGS) entry which is preliminary data.</text>
</comment>
<keyword evidence="4 10" id="KW-0808">Transferase</keyword>
<evidence type="ECO:0000256" key="4">
    <source>
        <dbReference type="ARBA" id="ARBA00022679"/>
    </source>
</evidence>
<proteinExistence type="inferred from homology"/>
<dbReference type="AlphaFoldDB" id="A0A9D1NKY3"/>
<feature type="binding site" evidence="10">
    <location>
        <begin position="14"/>
        <end position="19"/>
    </location>
    <ligand>
        <name>substrate</name>
    </ligand>
</feature>
<reference evidence="14" key="1">
    <citation type="submission" date="2020-10" db="EMBL/GenBank/DDBJ databases">
        <authorList>
            <person name="Gilroy R."/>
        </authorList>
    </citation>
    <scope>NUCLEOTIDE SEQUENCE</scope>
    <source>
        <strain evidence="14">10669</strain>
    </source>
</reference>
<comment type="similarity">
    <text evidence="3 10 13">Belongs to the IPP transferase family.</text>
</comment>
<evidence type="ECO:0000313" key="15">
    <source>
        <dbReference type="Proteomes" id="UP000886812"/>
    </source>
</evidence>
<evidence type="ECO:0000256" key="13">
    <source>
        <dbReference type="RuleBase" id="RU003785"/>
    </source>
</evidence>
<evidence type="ECO:0000256" key="9">
    <source>
        <dbReference type="ARBA" id="ARBA00049563"/>
    </source>
</evidence>
<evidence type="ECO:0000256" key="2">
    <source>
        <dbReference type="ARBA" id="ARBA00003213"/>
    </source>
</evidence>
<organism evidence="14 15">
    <name type="scientific">Candidatus Spyradosoma merdigallinarum</name>
    <dbReference type="NCBI Taxonomy" id="2840950"/>
    <lineage>
        <taxon>Bacteria</taxon>
        <taxon>Pseudomonadati</taxon>
        <taxon>Verrucomicrobiota</taxon>
        <taxon>Opitutia</taxon>
        <taxon>Opitutia incertae sedis</taxon>
        <taxon>Candidatus Spyradosoma</taxon>
    </lineage>
</organism>
<dbReference type="NCBIfam" id="TIGR00174">
    <property type="entry name" value="miaA"/>
    <property type="match status" value="1"/>
</dbReference>
<dbReference type="InterPro" id="IPR018022">
    <property type="entry name" value="IPT"/>
</dbReference>
<keyword evidence="5 10" id="KW-0819">tRNA processing</keyword>
<feature type="region of interest" description="Interaction with substrate tRNA" evidence="10">
    <location>
        <begin position="37"/>
        <end position="40"/>
    </location>
</feature>
<sequence length="300" mass="32520">MAEEREILIFTGTTAVGKTEASLACAEKIGAEILSCDSTNVYRGMDIGTAKPTREERSRVPHHGIDLVAPNEKFSVGDYVAYARKTADDILSRGKKILVCGGSGFYLKAFFSPVADALEISEAVRERVAEILARGNAFAEETLRALNAGGNAAPENFDWKNPRRVAKGLERCLASGKTLAELKAAFDAGQSAFAAFPKRTVLFVREKEDLNRRIEARARKMLDDGLADEVRALLAAGMLRPGTPAGDAIGYRETAAWLRQGEPGGVPALAEAIALSTRQLAAKQRKWFRTQIPVDEVRAL</sequence>
<accession>A0A9D1NKY3</accession>
<name>A0A9D1NKY3_9BACT</name>
<dbReference type="HAMAP" id="MF_00185">
    <property type="entry name" value="IPP_trans"/>
    <property type="match status" value="1"/>
</dbReference>
<dbReference type="GO" id="GO:0005524">
    <property type="term" value="F:ATP binding"/>
    <property type="evidence" value="ECO:0007669"/>
    <property type="project" value="UniProtKB-UniRule"/>
</dbReference>
<dbReference type="InterPro" id="IPR027417">
    <property type="entry name" value="P-loop_NTPase"/>
</dbReference>
<dbReference type="EMBL" id="DVOG01000133">
    <property type="protein sequence ID" value="HIV04516.1"/>
    <property type="molecule type" value="Genomic_DNA"/>
</dbReference>
<evidence type="ECO:0000313" key="14">
    <source>
        <dbReference type="EMBL" id="HIV04516.1"/>
    </source>
</evidence>
<evidence type="ECO:0000256" key="3">
    <source>
        <dbReference type="ARBA" id="ARBA00005842"/>
    </source>
</evidence>
<dbReference type="Pfam" id="PF01715">
    <property type="entry name" value="IPPT"/>
    <property type="match status" value="1"/>
</dbReference>
<evidence type="ECO:0000256" key="12">
    <source>
        <dbReference type="RuleBase" id="RU003784"/>
    </source>
</evidence>
<dbReference type="InterPro" id="IPR039657">
    <property type="entry name" value="Dimethylallyltransferase"/>
</dbReference>
<dbReference type="Gene3D" id="3.40.50.300">
    <property type="entry name" value="P-loop containing nucleotide triphosphate hydrolases"/>
    <property type="match status" value="1"/>
</dbReference>
<feature type="site" description="Interaction with substrate tRNA" evidence="10">
    <location>
        <position position="103"/>
    </location>
</feature>
<evidence type="ECO:0000256" key="5">
    <source>
        <dbReference type="ARBA" id="ARBA00022694"/>
    </source>
</evidence>
<evidence type="ECO:0000256" key="8">
    <source>
        <dbReference type="ARBA" id="ARBA00022842"/>
    </source>
</evidence>
<reference evidence="14" key="2">
    <citation type="journal article" date="2021" name="PeerJ">
        <title>Extensive microbial diversity within the chicken gut microbiome revealed by metagenomics and culture.</title>
        <authorList>
            <person name="Gilroy R."/>
            <person name="Ravi A."/>
            <person name="Getino M."/>
            <person name="Pursley I."/>
            <person name="Horton D.L."/>
            <person name="Alikhan N.F."/>
            <person name="Baker D."/>
            <person name="Gharbi K."/>
            <person name="Hall N."/>
            <person name="Watson M."/>
            <person name="Adriaenssens E.M."/>
            <person name="Foster-Nyarko E."/>
            <person name="Jarju S."/>
            <person name="Secka A."/>
            <person name="Antonio M."/>
            <person name="Oren A."/>
            <person name="Chaudhuri R.R."/>
            <person name="La Ragione R."/>
            <person name="Hildebrand F."/>
            <person name="Pallen M.J."/>
        </authorList>
    </citation>
    <scope>NUCLEOTIDE SEQUENCE</scope>
    <source>
        <strain evidence="14">10669</strain>
    </source>
</reference>
<comment type="subunit">
    <text evidence="10">Monomer.</text>
</comment>
<dbReference type="SUPFAM" id="SSF52540">
    <property type="entry name" value="P-loop containing nucleoside triphosphate hydrolases"/>
    <property type="match status" value="1"/>
</dbReference>
<gene>
    <name evidence="10 14" type="primary">miaA</name>
    <name evidence="14" type="ORF">IAC75_05135</name>
</gene>
<keyword evidence="8 10" id="KW-0460">Magnesium</keyword>
<protein>
    <recommendedName>
        <fullName evidence="10">tRNA dimethylallyltransferase</fullName>
        <ecNumber evidence="10">2.5.1.75</ecNumber>
    </recommendedName>
    <alternativeName>
        <fullName evidence="10">Dimethylallyl diphosphate:tRNA dimethylallyltransferase</fullName>
        <shortName evidence="10">DMAPP:tRNA dimethylallyltransferase</shortName>
        <shortName evidence="10">DMATase</shortName>
    </alternativeName>
    <alternativeName>
        <fullName evidence="10">Isopentenyl-diphosphate:tRNA isopentenyltransferase</fullName>
        <shortName evidence="10">IPP transferase</shortName>
        <shortName evidence="10">IPPT</shortName>
        <shortName evidence="10">IPTase</shortName>
    </alternativeName>
</protein>
<evidence type="ECO:0000256" key="10">
    <source>
        <dbReference type="HAMAP-Rule" id="MF_00185"/>
    </source>
</evidence>
<evidence type="ECO:0000256" key="7">
    <source>
        <dbReference type="ARBA" id="ARBA00022840"/>
    </source>
</evidence>
<comment type="cofactor">
    <cofactor evidence="1 10">
        <name>Mg(2+)</name>
        <dbReference type="ChEBI" id="CHEBI:18420"/>
    </cofactor>
</comment>
<evidence type="ECO:0000256" key="1">
    <source>
        <dbReference type="ARBA" id="ARBA00001946"/>
    </source>
</evidence>
<keyword evidence="7 10" id="KW-0067">ATP-binding</keyword>
<dbReference type="GO" id="GO:0052381">
    <property type="term" value="F:tRNA dimethylallyltransferase activity"/>
    <property type="evidence" value="ECO:0007669"/>
    <property type="project" value="UniProtKB-UniRule"/>
</dbReference>
<comment type="function">
    <text evidence="2 10 12">Catalyzes the transfer of a dimethylallyl group onto the adenine at position 37 in tRNAs that read codons beginning with uridine, leading to the formation of N6-(dimethylallyl)adenosine (i(6)A).</text>
</comment>
<keyword evidence="6 10" id="KW-0547">Nucleotide-binding</keyword>
<dbReference type="EC" id="2.5.1.75" evidence="10"/>
<dbReference type="Proteomes" id="UP000886812">
    <property type="component" value="Unassembled WGS sequence"/>
</dbReference>
<dbReference type="Gene3D" id="1.10.287.890">
    <property type="entry name" value="Crystal structure of tRNA isopentenylpyrophosphate transferase (bh2366) domain"/>
    <property type="match status" value="1"/>
</dbReference>